<dbReference type="InterPro" id="IPR036390">
    <property type="entry name" value="WH_DNA-bd_sf"/>
</dbReference>
<dbReference type="AlphaFoldDB" id="A0A074LVU3"/>
<dbReference type="EMBL" id="JMIR01000006">
    <property type="protein sequence ID" value="KEO84143.1"/>
    <property type="molecule type" value="Genomic_DNA"/>
</dbReference>
<dbReference type="GO" id="GO:0003700">
    <property type="term" value="F:DNA-binding transcription factor activity"/>
    <property type="evidence" value="ECO:0007669"/>
    <property type="project" value="TreeGrafter"/>
</dbReference>
<dbReference type="eggNOG" id="COG1959">
    <property type="taxonomic scope" value="Bacteria"/>
</dbReference>
<keyword evidence="2" id="KW-1185">Reference proteome</keyword>
<dbReference type="OrthoDB" id="9808360at2"/>
<dbReference type="PROSITE" id="PS01332">
    <property type="entry name" value="HTH_RRF2_1"/>
    <property type="match status" value="1"/>
</dbReference>
<dbReference type="GO" id="GO:0005829">
    <property type="term" value="C:cytosol"/>
    <property type="evidence" value="ECO:0007669"/>
    <property type="project" value="TreeGrafter"/>
</dbReference>
<proteinExistence type="predicted"/>
<dbReference type="InterPro" id="IPR030489">
    <property type="entry name" value="TR_Rrf2-type_CS"/>
</dbReference>
<protein>
    <recommendedName>
        <fullName evidence="3">Rrf2 family transcriptional regulator</fullName>
    </recommendedName>
</protein>
<evidence type="ECO:0000313" key="2">
    <source>
        <dbReference type="Proteomes" id="UP000027931"/>
    </source>
</evidence>
<dbReference type="SUPFAM" id="SSF46785">
    <property type="entry name" value="Winged helix' DNA-binding domain"/>
    <property type="match status" value="1"/>
</dbReference>
<organism evidence="1 2">
    <name type="scientific">Tumebacillus flagellatus</name>
    <dbReference type="NCBI Taxonomy" id="1157490"/>
    <lineage>
        <taxon>Bacteria</taxon>
        <taxon>Bacillati</taxon>
        <taxon>Bacillota</taxon>
        <taxon>Bacilli</taxon>
        <taxon>Bacillales</taxon>
        <taxon>Alicyclobacillaceae</taxon>
        <taxon>Tumebacillus</taxon>
    </lineage>
</organism>
<dbReference type="InterPro" id="IPR036388">
    <property type="entry name" value="WH-like_DNA-bd_sf"/>
</dbReference>
<evidence type="ECO:0000313" key="1">
    <source>
        <dbReference type="EMBL" id="KEO84143.1"/>
    </source>
</evidence>
<dbReference type="Gene3D" id="1.10.10.10">
    <property type="entry name" value="Winged helix-like DNA-binding domain superfamily/Winged helix DNA-binding domain"/>
    <property type="match status" value="1"/>
</dbReference>
<dbReference type="Proteomes" id="UP000027931">
    <property type="component" value="Unassembled WGS sequence"/>
</dbReference>
<gene>
    <name evidence="1" type="ORF">EL26_06670</name>
</gene>
<dbReference type="STRING" id="1157490.EL26_06670"/>
<dbReference type="Pfam" id="PF02082">
    <property type="entry name" value="Rrf2"/>
    <property type="match status" value="1"/>
</dbReference>
<reference evidence="1 2" key="1">
    <citation type="journal article" date="2013" name="Int. J. Syst. Evol. Microbiol.">
        <title>Tumebacillus flagellatus sp. nov., an alpha-amylase/pullulanase-producing bacterium isolated from cassava wastewater.</title>
        <authorList>
            <person name="Wang Q."/>
            <person name="Xie N."/>
            <person name="Qin Y."/>
            <person name="Shen N."/>
            <person name="Zhu J."/>
            <person name="Mi H."/>
            <person name="Huang R."/>
        </authorList>
    </citation>
    <scope>NUCLEOTIDE SEQUENCE [LARGE SCALE GENOMIC DNA]</scope>
    <source>
        <strain evidence="1 2">GST4</strain>
    </source>
</reference>
<evidence type="ECO:0008006" key="3">
    <source>
        <dbReference type="Google" id="ProtNLM"/>
    </source>
</evidence>
<dbReference type="PANTHER" id="PTHR33221">
    <property type="entry name" value="WINGED HELIX-TURN-HELIX TRANSCRIPTIONAL REGULATOR, RRF2 FAMILY"/>
    <property type="match status" value="1"/>
</dbReference>
<dbReference type="PROSITE" id="PS51197">
    <property type="entry name" value="HTH_RRF2_2"/>
    <property type="match status" value="1"/>
</dbReference>
<sequence>MATGWFPLAVHALALLSTSEDGYSSSYIAGSVNTHSVFLRKVLAKLVTEGILATREGARGGYRLLRPAQELTLAEVYRVMEPDGVLSPSVAEPNVACPVGAGIRAAFGEVMERVDTVVLAELETLTVADIASRAIEFGKERSC</sequence>
<dbReference type="PANTHER" id="PTHR33221:SF15">
    <property type="entry name" value="HTH-TYPE TRANSCRIPTIONAL REGULATOR YWGB-RELATED"/>
    <property type="match status" value="1"/>
</dbReference>
<comment type="caution">
    <text evidence="1">The sequence shown here is derived from an EMBL/GenBank/DDBJ whole genome shotgun (WGS) entry which is preliminary data.</text>
</comment>
<dbReference type="RefSeq" id="WP_038085775.1">
    <property type="nucleotide sequence ID" value="NZ_JMIR01000006.1"/>
</dbReference>
<accession>A0A074LVU3</accession>
<name>A0A074LVU3_9BACL</name>
<dbReference type="InterPro" id="IPR000944">
    <property type="entry name" value="Tscrpt_reg_Rrf2"/>
</dbReference>